<feature type="domain" description="Mechanosensitive ion channel MscS" evidence="3">
    <location>
        <begin position="386"/>
        <end position="450"/>
    </location>
</feature>
<dbReference type="InterPro" id="IPR006685">
    <property type="entry name" value="MscS_channel_2nd"/>
</dbReference>
<feature type="transmembrane region" description="Helical" evidence="2">
    <location>
        <begin position="255"/>
        <end position="280"/>
    </location>
</feature>
<dbReference type="RefSeq" id="WP_162220022.1">
    <property type="nucleotide sequence ID" value="NZ_JAAEHK010000038.1"/>
</dbReference>
<dbReference type="GO" id="GO:0016020">
    <property type="term" value="C:membrane"/>
    <property type="evidence" value="ECO:0007669"/>
    <property type="project" value="InterPro"/>
</dbReference>
<evidence type="ECO:0000313" key="5">
    <source>
        <dbReference type="Proteomes" id="UP000480312"/>
    </source>
</evidence>
<feature type="compositionally biased region" description="Basic and acidic residues" evidence="1">
    <location>
        <begin position="565"/>
        <end position="576"/>
    </location>
</feature>
<keyword evidence="2" id="KW-0812">Transmembrane</keyword>
<feature type="transmembrane region" description="Helical" evidence="2">
    <location>
        <begin position="286"/>
        <end position="304"/>
    </location>
</feature>
<feature type="transmembrane region" description="Helical" evidence="2">
    <location>
        <begin position="210"/>
        <end position="234"/>
    </location>
</feature>
<dbReference type="EMBL" id="JAAEHK010000038">
    <property type="protein sequence ID" value="NDL72184.1"/>
    <property type="molecule type" value="Genomic_DNA"/>
</dbReference>
<dbReference type="Gene3D" id="1.10.287.1260">
    <property type="match status" value="1"/>
</dbReference>
<dbReference type="InterPro" id="IPR010920">
    <property type="entry name" value="LSM_dom_sf"/>
</dbReference>
<evidence type="ECO:0000256" key="2">
    <source>
        <dbReference type="SAM" id="Phobius"/>
    </source>
</evidence>
<dbReference type="Pfam" id="PF00924">
    <property type="entry name" value="MS_channel_2nd"/>
    <property type="match status" value="1"/>
</dbReference>
<feature type="region of interest" description="Disordered" evidence="1">
    <location>
        <begin position="557"/>
        <end position="576"/>
    </location>
</feature>
<feature type="transmembrane region" description="Helical" evidence="2">
    <location>
        <begin position="336"/>
        <end position="355"/>
    </location>
</feature>
<keyword evidence="2" id="KW-1133">Transmembrane helix</keyword>
<evidence type="ECO:0000259" key="3">
    <source>
        <dbReference type="Pfam" id="PF00924"/>
    </source>
</evidence>
<dbReference type="PANTHER" id="PTHR30566">
    <property type="entry name" value="YNAI-RELATED MECHANOSENSITIVE ION CHANNEL"/>
    <property type="match status" value="1"/>
</dbReference>
<proteinExistence type="predicted"/>
<name>A0A7C9JUU5_9GAMM</name>
<dbReference type="Proteomes" id="UP000480312">
    <property type="component" value="Unassembled WGS sequence"/>
</dbReference>
<feature type="transmembrane region" description="Helical" evidence="2">
    <location>
        <begin position="367"/>
        <end position="390"/>
    </location>
</feature>
<dbReference type="SUPFAM" id="SSF50182">
    <property type="entry name" value="Sm-like ribonucleoproteins"/>
    <property type="match status" value="1"/>
</dbReference>
<protein>
    <submittedName>
        <fullName evidence="4">Mechanosensitive ion channel</fullName>
    </submittedName>
</protein>
<dbReference type="PANTHER" id="PTHR30566:SF25">
    <property type="entry name" value="INNER MEMBRANE PROTEIN"/>
    <property type="match status" value="1"/>
</dbReference>
<comment type="caution">
    <text evidence="4">The sequence shown here is derived from an EMBL/GenBank/DDBJ whole genome shotgun (WGS) entry which is preliminary data.</text>
</comment>
<evidence type="ECO:0000256" key="1">
    <source>
        <dbReference type="SAM" id="MobiDB-lite"/>
    </source>
</evidence>
<keyword evidence="2" id="KW-0472">Membrane</keyword>
<dbReference type="OrthoDB" id="9792218at2"/>
<organism evidence="4 5">
    <name type="scientific">Vreelandella alkaliphila</name>
    <dbReference type="NCBI Taxonomy" id="272774"/>
    <lineage>
        <taxon>Bacteria</taxon>
        <taxon>Pseudomonadati</taxon>
        <taxon>Pseudomonadota</taxon>
        <taxon>Gammaproteobacteria</taxon>
        <taxon>Oceanospirillales</taxon>
        <taxon>Halomonadaceae</taxon>
        <taxon>Vreelandella</taxon>
    </lineage>
</organism>
<sequence>MQKNSSWPVWVVLVFTLVVSSLGMAQTQGNESEEKRWLTIEALNTGLGDAPEELRRMSPRETIRSFLTFTEDEDYAAAAHLLNLNDIDPDEQQARGAQLAMQLAEVLKRGEWLDASNMSGRQDAAIEDPSGQNPQAGEPRHNIELAALKVKGQAYDVRVGRYRVGQDDPVWLVMPGSVSSIPLLYEEYGPSILERYIPERLKSSFGILKAWEWLAIPIFLLTIGLVGVATYYLVGLVARCLPSGASTIFADQIGVPVALIAMSLVTQTLLEYVVSFSAIATTTFRVLLIAVMAWGAGTIALRLVDTIMLRLTRRLVGEIDDTKPKDQRRLLTSLYALRRIIILVTVIAVSVYVLSQIQLFETLGLSLLASASVLAVLVGIAGQAMLGNILSSFQLSLAKPIRIGDLVMFEGQWCYVEGIFYTFIRLRVWDERRLIVPVTYFVSKPFENLSVKSSKLYRSVELTLHLNADIALIRDKFLAYAEEEESVIEHHKLLCYVTGQTGTAQTITCYLMTSDPMAGWTAEMNVREKLMAFIRDHHPEWWPRDIMVISHEDIARGDGQVQRSQKVDSSAEKPSE</sequence>
<gene>
    <name evidence="4" type="ORF">GPL32_16910</name>
</gene>
<evidence type="ECO:0000313" key="4">
    <source>
        <dbReference type="EMBL" id="NDL72184.1"/>
    </source>
</evidence>
<reference evidence="4 5" key="1">
    <citation type="submission" date="2020-01" db="EMBL/GenBank/DDBJ databases">
        <title>Whole genome sequencing of Halomonas alkaliphila strain LS44.</title>
        <authorList>
            <person name="Kumar S."/>
            <person name="Paul D."/>
            <person name="Shouche Y."/>
            <person name="Suryavanshi M.V."/>
        </authorList>
    </citation>
    <scope>NUCLEOTIDE SEQUENCE [LARGE SCALE GENOMIC DNA]</scope>
    <source>
        <strain evidence="4 5">LS44</strain>
    </source>
</reference>
<dbReference type="GO" id="GO:0008381">
    <property type="term" value="F:mechanosensitive monoatomic ion channel activity"/>
    <property type="evidence" value="ECO:0007669"/>
    <property type="project" value="UniProtKB-ARBA"/>
</dbReference>
<accession>A0A7C9JUU5</accession>
<dbReference type="AlphaFoldDB" id="A0A7C9JUU5"/>